<comment type="caution">
    <text evidence="2">The sequence shown here is derived from an EMBL/GenBank/DDBJ whole genome shotgun (WGS) entry which is preliminary data.</text>
</comment>
<sequence>MCVNIQQTFNSLSYYTAFIEENEVIIKGRDIPSREPHMDSAVLDSLWFQIILDSCSFLDEWDSILGVKTEKKFRNRILKVKKTAAVASRAVRSWKDLRDFRNEVIAHNFRDKTYNFTFDRMAHYDCPQSHDELWYLVNFIDRMANVLANEFPKKSADILKEFPRTMGSEEHRANRKSLQELNELLKKVDKEISFHKEK</sequence>
<keyword evidence="1" id="KW-0175">Coiled coil</keyword>
<name>A0A6M1TL38_9BACT</name>
<feature type="coiled-coil region" evidence="1">
    <location>
        <begin position="168"/>
        <end position="198"/>
    </location>
</feature>
<gene>
    <name evidence="2" type="ORF">G3569_12590</name>
</gene>
<dbReference type="RefSeq" id="WP_165269675.1">
    <property type="nucleotide sequence ID" value="NZ_JAALLS010000017.1"/>
</dbReference>
<reference evidence="2 3" key="1">
    <citation type="submission" date="2020-02" db="EMBL/GenBank/DDBJ databases">
        <title>Aliifodinibius halophilus 2W32, complete genome.</title>
        <authorList>
            <person name="Li Y."/>
            <person name="Wu S."/>
        </authorList>
    </citation>
    <scope>NUCLEOTIDE SEQUENCE [LARGE SCALE GENOMIC DNA]</scope>
    <source>
        <strain evidence="2 3">2W32</strain>
    </source>
</reference>
<accession>A0A6M1TL38</accession>
<evidence type="ECO:0008006" key="4">
    <source>
        <dbReference type="Google" id="ProtNLM"/>
    </source>
</evidence>
<dbReference type="Proteomes" id="UP000479132">
    <property type="component" value="Unassembled WGS sequence"/>
</dbReference>
<organism evidence="2 3">
    <name type="scientific">Fodinibius halophilus</name>
    <dbReference type="NCBI Taxonomy" id="1736908"/>
    <lineage>
        <taxon>Bacteria</taxon>
        <taxon>Pseudomonadati</taxon>
        <taxon>Balneolota</taxon>
        <taxon>Balneolia</taxon>
        <taxon>Balneolales</taxon>
        <taxon>Balneolaceae</taxon>
        <taxon>Fodinibius</taxon>
    </lineage>
</organism>
<evidence type="ECO:0000256" key="1">
    <source>
        <dbReference type="SAM" id="Coils"/>
    </source>
</evidence>
<protein>
    <recommendedName>
        <fullName evidence="4">HEPN AbiU2-like domain-containing protein</fullName>
    </recommendedName>
</protein>
<proteinExistence type="predicted"/>
<keyword evidence="3" id="KW-1185">Reference proteome</keyword>
<dbReference type="EMBL" id="JAALLS010000017">
    <property type="protein sequence ID" value="NGP89190.1"/>
    <property type="molecule type" value="Genomic_DNA"/>
</dbReference>
<dbReference type="AlphaFoldDB" id="A0A6M1TL38"/>
<evidence type="ECO:0000313" key="2">
    <source>
        <dbReference type="EMBL" id="NGP89190.1"/>
    </source>
</evidence>
<evidence type="ECO:0000313" key="3">
    <source>
        <dbReference type="Proteomes" id="UP000479132"/>
    </source>
</evidence>